<dbReference type="AlphaFoldDB" id="A0A2P4QDG9"/>
<dbReference type="SMR" id="A0A2P4QDG9"/>
<reference evidence="3 4" key="1">
    <citation type="journal article" date="2013" name="Proc. Natl. Acad. Sci. U.S.A.">
        <title>Genome of an arbuscular mycorrhizal fungus provides insight into the oldest plant symbiosis.</title>
        <authorList>
            <person name="Tisserant E."/>
            <person name="Malbreil M."/>
            <person name="Kuo A."/>
            <person name="Kohler A."/>
            <person name="Symeonidi A."/>
            <person name="Balestrini R."/>
            <person name="Charron P."/>
            <person name="Duensing N."/>
            <person name="Frei Dit Frey N."/>
            <person name="Gianinazzi-Pearson V."/>
            <person name="Gilbert L.B."/>
            <person name="Handa Y."/>
            <person name="Herr J.R."/>
            <person name="Hijri M."/>
            <person name="Koul R."/>
            <person name="Kawaguchi M."/>
            <person name="Krajinski F."/>
            <person name="Lammers P.J."/>
            <person name="Masclaux F.G."/>
            <person name="Murat C."/>
            <person name="Morin E."/>
            <person name="Ndikumana S."/>
            <person name="Pagni M."/>
            <person name="Petitpierre D."/>
            <person name="Requena N."/>
            <person name="Rosikiewicz P."/>
            <person name="Riley R."/>
            <person name="Saito K."/>
            <person name="San Clemente H."/>
            <person name="Shapiro H."/>
            <person name="van Tuinen D."/>
            <person name="Becard G."/>
            <person name="Bonfante P."/>
            <person name="Paszkowski U."/>
            <person name="Shachar-Hill Y.Y."/>
            <person name="Tuskan G.A."/>
            <person name="Young P.W."/>
            <person name="Sanders I.R."/>
            <person name="Henrissat B."/>
            <person name="Rensing S.A."/>
            <person name="Grigoriev I.V."/>
            <person name="Corradi N."/>
            <person name="Roux C."/>
            <person name="Martin F."/>
        </authorList>
    </citation>
    <scope>NUCLEOTIDE SEQUENCE [LARGE SCALE GENOMIC DNA]</scope>
    <source>
        <strain evidence="3 4">DAOM 197198</strain>
    </source>
</reference>
<dbReference type="PANTHER" id="PTHR47643">
    <property type="entry name" value="TPR DOMAIN PROTEIN (AFU_ORTHOLOGUE AFUA_5G12710)"/>
    <property type="match status" value="1"/>
</dbReference>
<protein>
    <recommendedName>
        <fullName evidence="2">SET domain-containing protein</fullName>
    </recommendedName>
</protein>
<reference evidence="3 4" key="2">
    <citation type="journal article" date="2018" name="New Phytol.">
        <title>High intraspecific genome diversity in the model arbuscular mycorrhizal symbiont Rhizophagus irregularis.</title>
        <authorList>
            <person name="Chen E.C.H."/>
            <person name="Morin E."/>
            <person name="Beaudet D."/>
            <person name="Noel J."/>
            <person name="Yildirir G."/>
            <person name="Ndikumana S."/>
            <person name="Charron P."/>
            <person name="St-Onge C."/>
            <person name="Giorgi J."/>
            <person name="Kruger M."/>
            <person name="Marton T."/>
            <person name="Ropars J."/>
            <person name="Grigoriev I.V."/>
            <person name="Hainaut M."/>
            <person name="Henrissat B."/>
            <person name="Roux C."/>
            <person name="Martin F."/>
            <person name="Corradi N."/>
        </authorList>
    </citation>
    <scope>NUCLEOTIDE SEQUENCE [LARGE SCALE GENOMIC DNA]</scope>
    <source>
        <strain evidence="3 4">DAOM 197198</strain>
    </source>
</reference>
<evidence type="ECO:0000313" key="3">
    <source>
        <dbReference type="EMBL" id="POG75675.1"/>
    </source>
</evidence>
<accession>A0A2P4QDG9</accession>
<dbReference type="VEuPathDB" id="FungiDB:RhiirFUN_013120"/>
<dbReference type="InterPro" id="IPR011990">
    <property type="entry name" value="TPR-like_helical_dom_sf"/>
</dbReference>
<proteinExistence type="predicted"/>
<dbReference type="Gene3D" id="2.170.270.10">
    <property type="entry name" value="SET domain"/>
    <property type="match status" value="1"/>
</dbReference>
<dbReference type="EMBL" id="AUPC02000058">
    <property type="protein sequence ID" value="POG75675.1"/>
    <property type="molecule type" value="Genomic_DNA"/>
</dbReference>
<dbReference type="Pfam" id="PF00856">
    <property type="entry name" value="SET"/>
    <property type="match status" value="1"/>
</dbReference>
<feature type="domain" description="SET" evidence="2">
    <location>
        <begin position="331"/>
        <end position="506"/>
    </location>
</feature>
<keyword evidence="4" id="KW-1185">Reference proteome</keyword>
<dbReference type="PANTHER" id="PTHR47643:SF2">
    <property type="entry name" value="TPR DOMAIN PROTEIN (AFU_ORTHOLOGUE AFUA_5G12710)"/>
    <property type="match status" value="1"/>
</dbReference>
<evidence type="ECO:0000313" key="4">
    <source>
        <dbReference type="Proteomes" id="UP000018888"/>
    </source>
</evidence>
<dbReference type="InterPro" id="IPR053209">
    <property type="entry name" value="Gramillin-biosynth_MTr"/>
</dbReference>
<feature type="compositionally biased region" description="Basic and acidic residues" evidence="1">
    <location>
        <begin position="1"/>
        <end position="20"/>
    </location>
</feature>
<comment type="caution">
    <text evidence="3">The sequence shown here is derived from an EMBL/GenBank/DDBJ whole genome shotgun (WGS) entry which is preliminary data.</text>
</comment>
<sequence length="706" mass="82377">MKKKDDEKKDDETKKKDDKAKKKTMKRKKDDKTKKRGLKKDLIREDLDREKIDLEKKDDESIYCVYIILLTKKKVDEKKKRLDNLDNLCDKRKYVVHNINKQENLTLNIQLRISISNLQVDNVPTGRFLLCRVISRFVKLYALLALVEDPEGNVERFALYNWTNIPKEGQSNIKSINQLFLPIGTLLVIKNISYEYVTGNITIIRSNNPDDVIIVDQNNKSFSDVKWSTNEKKVEIKNADDFHRCGNDYFSSSNYIAANYNYSNGIKLEPQNVTLLINRAETCLRLYQFHNALKDTEIALMYEPNNLIAAYRKGKALCGLKHYKEATNILQNLHQRTKEGKGRGWIAKCDIPEYTLLMVSKAFKVVFSNEVFGTMISDTQNDDSLVEELTTCITLKLIAEPYYCQEVYQLYDGLNLSENEKIELINKNEVNINLIVHTLLHNDFGLNYNEFNLKTEITGTGLCILPSLFNHACIDENVNHFFLGDLIFLRTNRPISKGEELIINYRNFAFCYEERLVYLKTMMNIDCQCRLCKLERSESQEIRLRMRELLKIYNESIKPKLLESHNVDPSLIKELEDIIAKLSSLRKEHPDLEFNTMELRIMLGYAYRKSGNNKKALSILKEAYDLYKTICLSQIRVIINNILIISLELELFEEAKKWVDIILKIVVEPIMGKLEDDKPEWRKEALRLTEKIYPKINSFAETLEIV</sequence>
<dbReference type="InterPro" id="IPR046341">
    <property type="entry name" value="SET_dom_sf"/>
</dbReference>
<dbReference type="SUPFAM" id="SSF48452">
    <property type="entry name" value="TPR-like"/>
    <property type="match status" value="2"/>
</dbReference>
<name>A0A2P4QDG9_RHIID</name>
<gene>
    <name evidence="3" type="ORF">GLOIN_2v1822741</name>
</gene>
<dbReference type="SUPFAM" id="SSF82199">
    <property type="entry name" value="SET domain"/>
    <property type="match status" value="1"/>
</dbReference>
<dbReference type="SMART" id="SM00028">
    <property type="entry name" value="TPR"/>
    <property type="match status" value="3"/>
</dbReference>
<dbReference type="InterPro" id="IPR001214">
    <property type="entry name" value="SET_dom"/>
</dbReference>
<dbReference type="Gene3D" id="1.25.40.10">
    <property type="entry name" value="Tetratricopeptide repeat domain"/>
    <property type="match status" value="2"/>
</dbReference>
<feature type="region of interest" description="Disordered" evidence="1">
    <location>
        <begin position="1"/>
        <end position="36"/>
    </location>
</feature>
<evidence type="ECO:0000259" key="2">
    <source>
        <dbReference type="PROSITE" id="PS50280"/>
    </source>
</evidence>
<organism evidence="3 4">
    <name type="scientific">Rhizophagus irregularis (strain DAOM 181602 / DAOM 197198 / MUCL 43194)</name>
    <name type="common">Arbuscular mycorrhizal fungus</name>
    <name type="synonym">Glomus intraradices</name>
    <dbReference type="NCBI Taxonomy" id="747089"/>
    <lineage>
        <taxon>Eukaryota</taxon>
        <taxon>Fungi</taxon>
        <taxon>Fungi incertae sedis</taxon>
        <taxon>Mucoromycota</taxon>
        <taxon>Glomeromycotina</taxon>
        <taxon>Glomeromycetes</taxon>
        <taxon>Glomerales</taxon>
        <taxon>Glomeraceae</taxon>
        <taxon>Rhizophagus</taxon>
    </lineage>
</organism>
<dbReference type="Proteomes" id="UP000018888">
    <property type="component" value="Unassembled WGS sequence"/>
</dbReference>
<dbReference type="PROSITE" id="PS50280">
    <property type="entry name" value="SET"/>
    <property type="match status" value="1"/>
</dbReference>
<evidence type="ECO:0000256" key="1">
    <source>
        <dbReference type="SAM" id="MobiDB-lite"/>
    </source>
</evidence>
<dbReference type="InterPro" id="IPR019734">
    <property type="entry name" value="TPR_rpt"/>
</dbReference>